<evidence type="ECO:0000313" key="1">
    <source>
        <dbReference type="EMBL" id="KOH46480.1"/>
    </source>
</evidence>
<proteinExistence type="predicted"/>
<dbReference type="AlphaFoldDB" id="A0A0L8VDB9"/>
<name>A0A0L8VDB9_9BACT</name>
<accession>A0A0L8VDB9</accession>
<dbReference type="EMBL" id="LGIA01000025">
    <property type="protein sequence ID" value="KOH46480.1"/>
    <property type="molecule type" value="Genomic_DNA"/>
</dbReference>
<protein>
    <submittedName>
        <fullName evidence="1">Uncharacterized protein</fullName>
    </submittedName>
</protein>
<keyword evidence="2" id="KW-1185">Reference proteome</keyword>
<comment type="caution">
    <text evidence="1">The sequence shown here is derived from an EMBL/GenBank/DDBJ whole genome shotgun (WGS) entry which is preliminary data.</text>
</comment>
<dbReference type="Proteomes" id="UP000036958">
    <property type="component" value="Unassembled WGS sequence"/>
</dbReference>
<gene>
    <name evidence="1" type="ORF">NC99_06190</name>
</gene>
<evidence type="ECO:0000313" key="2">
    <source>
        <dbReference type="Proteomes" id="UP000036958"/>
    </source>
</evidence>
<organism evidence="1 2">
    <name type="scientific">Sunxiuqinia dokdonensis</name>
    <dbReference type="NCBI Taxonomy" id="1409788"/>
    <lineage>
        <taxon>Bacteria</taxon>
        <taxon>Pseudomonadati</taxon>
        <taxon>Bacteroidota</taxon>
        <taxon>Bacteroidia</taxon>
        <taxon>Marinilabiliales</taxon>
        <taxon>Prolixibacteraceae</taxon>
        <taxon>Sunxiuqinia</taxon>
    </lineage>
</organism>
<reference evidence="2" key="1">
    <citation type="submission" date="2015-07" db="EMBL/GenBank/DDBJ databases">
        <title>Genome sequencing of Sunxiuqinia dokdonensis strain SK.</title>
        <authorList>
            <person name="Ahn S."/>
            <person name="Kim B.-C."/>
        </authorList>
    </citation>
    <scope>NUCLEOTIDE SEQUENCE [LARGE SCALE GENOMIC DNA]</scope>
    <source>
        <strain evidence="2">SK</strain>
    </source>
</reference>
<sequence length="42" mass="4924">MFDARFWSRVVFMVLWLKPSGNGIKWVITGKFGLGYKFRVKG</sequence>